<dbReference type="InterPro" id="IPR020479">
    <property type="entry name" value="HD_metazoa"/>
</dbReference>
<dbReference type="InterPro" id="IPR001356">
    <property type="entry name" value="HD"/>
</dbReference>
<dbReference type="EMBL" id="JAKROA010000008">
    <property type="protein sequence ID" value="KAL5105428.1"/>
    <property type="molecule type" value="Genomic_DNA"/>
</dbReference>
<keyword evidence="4 5" id="KW-0539">Nucleus</keyword>
<comment type="subcellular location">
    <subcellularLocation>
        <location evidence="1 5 6">Nucleus</location>
    </subcellularLocation>
</comment>
<proteinExistence type="predicted"/>
<dbReference type="PRINTS" id="PR00024">
    <property type="entry name" value="HOMEOBOX"/>
</dbReference>
<evidence type="ECO:0000256" key="2">
    <source>
        <dbReference type="ARBA" id="ARBA00023125"/>
    </source>
</evidence>
<keyword evidence="3 5" id="KW-0371">Homeobox</keyword>
<dbReference type="InterPro" id="IPR017970">
    <property type="entry name" value="Homeobox_CS"/>
</dbReference>
<dbReference type="InterPro" id="IPR000047">
    <property type="entry name" value="HTH_motif"/>
</dbReference>
<dbReference type="PANTHER" id="PTHR24333:SF8">
    <property type="entry name" value="HOMEOBOX PROTEIN CEH-62"/>
    <property type="match status" value="1"/>
</dbReference>
<name>A0ABR4Q7T7_9CEST</name>
<dbReference type="CDD" id="cd00086">
    <property type="entry name" value="homeodomain"/>
    <property type="match status" value="1"/>
</dbReference>
<dbReference type="GO" id="GO:0003677">
    <property type="term" value="F:DNA binding"/>
    <property type="evidence" value="ECO:0007669"/>
    <property type="project" value="UniProtKB-KW"/>
</dbReference>
<protein>
    <submittedName>
        <fullName evidence="8">Brain-specific homeobox protein</fullName>
    </submittedName>
</protein>
<dbReference type="PANTHER" id="PTHR24333">
    <property type="entry name" value="HOMEO BOX HB9 LIKE A-RELATED"/>
    <property type="match status" value="1"/>
</dbReference>
<accession>A0ABR4Q7T7</accession>
<keyword evidence="2 5" id="KW-0238">DNA-binding</keyword>
<sequence length="249" mass="28080">METACQERVTKKARMFLKSGFSIDSILSEAVDKPAIQPDAALVQRATNAALSSLLCEVNSQFHLAASEQKIDAMFSTECPILPYIMKSSVAPLSVFAFPGACTSAMLKRCRRRKARTVFSDQQLSELELRFQRQRYLSTPERIELASILGLSETQVKTWFQNRRMKHKKVYKVRSFASHYCESASRIRSLHSKASPDSVTLVYEETEVGEKNSAKESERPHKIMKLLNNSCSNGSTQLSPFLPLHDVLQ</sequence>
<feature type="DNA-binding region" description="Homeobox" evidence="5">
    <location>
        <begin position="112"/>
        <end position="171"/>
    </location>
</feature>
<dbReference type="SUPFAM" id="SSF46689">
    <property type="entry name" value="Homeodomain-like"/>
    <property type="match status" value="1"/>
</dbReference>
<dbReference type="Gene3D" id="1.10.10.60">
    <property type="entry name" value="Homeodomain-like"/>
    <property type="match status" value="1"/>
</dbReference>
<gene>
    <name evidence="8" type="ORF">TcWFU_003740</name>
</gene>
<evidence type="ECO:0000256" key="4">
    <source>
        <dbReference type="ARBA" id="ARBA00023242"/>
    </source>
</evidence>
<evidence type="ECO:0000256" key="6">
    <source>
        <dbReference type="RuleBase" id="RU000682"/>
    </source>
</evidence>
<dbReference type="PRINTS" id="PR00031">
    <property type="entry name" value="HTHREPRESSR"/>
</dbReference>
<evidence type="ECO:0000259" key="7">
    <source>
        <dbReference type="PROSITE" id="PS50071"/>
    </source>
</evidence>
<evidence type="ECO:0000256" key="1">
    <source>
        <dbReference type="ARBA" id="ARBA00004123"/>
    </source>
</evidence>
<comment type="caution">
    <text evidence="8">The sequence shown here is derived from an EMBL/GenBank/DDBJ whole genome shotgun (WGS) entry which is preliminary data.</text>
</comment>
<dbReference type="PROSITE" id="PS00027">
    <property type="entry name" value="HOMEOBOX_1"/>
    <property type="match status" value="1"/>
</dbReference>
<dbReference type="InterPro" id="IPR009057">
    <property type="entry name" value="Homeodomain-like_sf"/>
</dbReference>
<dbReference type="InterPro" id="IPR050848">
    <property type="entry name" value="Homeobox_TF"/>
</dbReference>
<dbReference type="SMART" id="SM00389">
    <property type="entry name" value="HOX"/>
    <property type="match status" value="1"/>
</dbReference>
<dbReference type="Pfam" id="PF00046">
    <property type="entry name" value="Homeodomain"/>
    <property type="match status" value="1"/>
</dbReference>
<feature type="domain" description="Homeobox" evidence="7">
    <location>
        <begin position="110"/>
        <end position="170"/>
    </location>
</feature>
<evidence type="ECO:0000256" key="5">
    <source>
        <dbReference type="PROSITE-ProRule" id="PRU00108"/>
    </source>
</evidence>
<dbReference type="PROSITE" id="PS50071">
    <property type="entry name" value="HOMEOBOX_2"/>
    <property type="match status" value="1"/>
</dbReference>
<reference evidence="8 9" key="1">
    <citation type="journal article" date="2022" name="Front. Cell. Infect. Microbiol.">
        <title>The Genomes of Two Strains of Taenia crassiceps the Animal Model for the Study of Human Cysticercosis.</title>
        <authorList>
            <person name="Bobes R.J."/>
            <person name="Estrada K."/>
            <person name="Rios-Valencia D.G."/>
            <person name="Calderon-Gallegos A."/>
            <person name="de la Torre P."/>
            <person name="Carrero J.C."/>
            <person name="Sanchez-Flores A."/>
            <person name="Laclette J.P."/>
        </authorList>
    </citation>
    <scope>NUCLEOTIDE SEQUENCE [LARGE SCALE GENOMIC DNA]</scope>
    <source>
        <strain evidence="8">WFUcys</strain>
    </source>
</reference>
<keyword evidence="9" id="KW-1185">Reference proteome</keyword>
<evidence type="ECO:0000313" key="8">
    <source>
        <dbReference type="EMBL" id="KAL5105428.1"/>
    </source>
</evidence>
<dbReference type="Proteomes" id="UP001651158">
    <property type="component" value="Unassembled WGS sequence"/>
</dbReference>
<evidence type="ECO:0000313" key="9">
    <source>
        <dbReference type="Proteomes" id="UP001651158"/>
    </source>
</evidence>
<organism evidence="8 9">
    <name type="scientific">Taenia crassiceps</name>
    <dbReference type="NCBI Taxonomy" id="6207"/>
    <lineage>
        <taxon>Eukaryota</taxon>
        <taxon>Metazoa</taxon>
        <taxon>Spiralia</taxon>
        <taxon>Lophotrochozoa</taxon>
        <taxon>Platyhelminthes</taxon>
        <taxon>Cestoda</taxon>
        <taxon>Eucestoda</taxon>
        <taxon>Cyclophyllidea</taxon>
        <taxon>Taeniidae</taxon>
        <taxon>Taenia</taxon>
    </lineage>
</organism>
<evidence type="ECO:0000256" key="3">
    <source>
        <dbReference type="ARBA" id="ARBA00023155"/>
    </source>
</evidence>